<comment type="caution">
    <text evidence="3">The sequence shown here is derived from an EMBL/GenBank/DDBJ whole genome shotgun (WGS) entry which is preliminary data.</text>
</comment>
<feature type="signal peptide" evidence="1">
    <location>
        <begin position="1"/>
        <end position="18"/>
    </location>
</feature>
<proteinExistence type="predicted"/>
<dbReference type="PANTHER" id="PTHR34987">
    <property type="entry name" value="C, PUTATIVE (AFU_ORTHOLOGUE AFUA_3G02880)-RELATED"/>
    <property type="match status" value="1"/>
</dbReference>
<name>A0ABR1P3I2_DIAER</name>
<evidence type="ECO:0000313" key="3">
    <source>
        <dbReference type="EMBL" id="KAK7725530.1"/>
    </source>
</evidence>
<dbReference type="EMBL" id="JAKNSF020000049">
    <property type="protein sequence ID" value="KAK7725530.1"/>
    <property type="molecule type" value="Genomic_DNA"/>
</dbReference>
<accession>A0ABR1P3I2</accession>
<protein>
    <recommendedName>
        <fullName evidence="2">Alpha-L-rhamnosidase six-hairpin glycosidase domain-containing protein</fullName>
    </recommendedName>
</protein>
<dbReference type="SUPFAM" id="SSF48208">
    <property type="entry name" value="Six-hairpin glycosidases"/>
    <property type="match status" value="1"/>
</dbReference>
<feature type="chain" id="PRO_5046971338" description="Alpha-L-rhamnosidase six-hairpin glycosidase domain-containing protein" evidence="1">
    <location>
        <begin position="19"/>
        <end position="706"/>
    </location>
</feature>
<feature type="domain" description="Alpha-L-rhamnosidase six-hairpin glycosidase" evidence="2">
    <location>
        <begin position="252"/>
        <end position="440"/>
    </location>
</feature>
<dbReference type="Gene3D" id="1.50.10.10">
    <property type="match status" value="1"/>
</dbReference>
<dbReference type="InterPro" id="IPR035396">
    <property type="entry name" value="Bac_rhamnosid6H"/>
</dbReference>
<sequence>MLHSLALPLFLFGQLASAAAPYGEYILAPTSRTIYPASIYRVNGTVSEAQSLVDSPENATAILRGNSTITFDYGKNIAGLVSVTVGTSSSPDAVLALTFTESSLWINGKASDGTADAGLDTPLYLSVGAGPGTYTVGDEFERGAFRYLSVVSNSTGTVEVKSVVVDYRAAPAQEDLTSYTGYFHSNDELLNRIWYADRVKSGAYTCQICSIDPTHGDTLVWLRVINSTQVIELPETVGWWSNYTITGGKTALVDGAKRDRLVWPGDLVVAAPSIFVSTGDMDSIRNALDSLLSLQNSSGALPYAGSPFIQVTKLYSFTYHLHNLLDIALYYEYTNDLSYLQSVWSNFTLGLSFTLSYVDETGLLDVATDADWLRIGMGGHNIEANAILYYTLNKGIGLANILNDTGSASNWTSYASGIKSAANELLWDNSTSLYRDNETTTLHPQDGNAWAIVSNLTLSTSQSLAISDALQSRWGPYGAPAPEAGGSPETVSPFIGYFELMAHYMAGNASASHELMRTEWGFMLDDPRMTNSTFIEGYSADGSLHYAPYTNDARVSHAHGWSAGPTSLLTFHTAGLRIESAGGATWTVAPRLGGLSTVEAGYTAPLGAFAVSVEGDESSGAVTALNFTTPAGTTGTVDLGSGVSGSLQDASGNVVTLTNGQATGVQGGSWKLVTSGQYVTSGSKSTANNWLLSASLVAVSIFMFVV</sequence>
<keyword evidence="1" id="KW-0732">Signal</keyword>
<gene>
    <name evidence="3" type="ORF">SLS63_008134</name>
</gene>
<dbReference type="InterPro" id="IPR008928">
    <property type="entry name" value="6-hairpin_glycosidase_sf"/>
</dbReference>
<dbReference type="PANTHER" id="PTHR34987:SF6">
    <property type="entry name" value="ALPHA-L-RHAMNOSIDASE SIX-HAIRPIN GLYCOSIDASE DOMAIN-CONTAINING PROTEIN"/>
    <property type="match status" value="1"/>
</dbReference>
<evidence type="ECO:0000313" key="4">
    <source>
        <dbReference type="Proteomes" id="UP001430848"/>
    </source>
</evidence>
<evidence type="ECO:0000256" key="1">
    <source>
        <dbReference type="SAM" id="SignalP"/>
    </source>
</evidence>
<keyword evidence="4" id="KW-1185">Reference proteome</keyword>
<dbReference type="Proteomes" id="UP001430848">
    <property type="component" value="Unassembled WGS sequence"/>
</dbReference>
<dbReference type="InterPro" id="IPR012341">
    <property type="entry name" value="6hp_glycosidase-like_sf"/>
</dbReference>
<reference evidence="3 4" key="1">
    <citation type="submission" date="2024-02" db="EMBL/GenBank/DDBJ databases">
        <title>De novo assembly and annotation of 12 fungi associated with fruit tree decline syndrome in Ontario, Canada.</title>
        <authorList>
            <person name="Sulman M."/>
            <person name="Ellouze W."/>
            <person name="Ilyukhin E."/>
        </authorList>
    </citation>
    <scope>NUCLEOTIDE SEQUENCE [LARGE SCALE GENOMIC DNA]</scope>
    <source>
        <strain evidence="3 4">M169</strain>
    </source>
</reference>
<organism evidence="3 4">
    <name type="scientific">Diaporthe eres</name>
    <name type="common">Phomopsis oblonga</name>
    <dbReference type="NCBI Taxonomy" id="83184"/>
    <lineage>
        <taxon>Eukaryota</taxon>
        <taxon>Fungi</taxon>
        <taxon>Dikarya</taxon>
        <taxon>Ascomycota</taxon>
        <taxon>Pezizomycotina</taxon>
        <taxon>Sordariomycetes</taxon>
        <taxon>Sordariomycetidae</taxon>
        <taxon>Diaporthales</taxon>
        <taxon>Diaporthaceae</taxon>
        <taxon>Diaporthe</taxon>
        <taxon>Diaporthe eres species complex</taxon>
    </lineage>
</organism>
<dbReference type="Pfam" id="PF17389">
    <property type="entry name" value="Bac_rhamnosid6H"/>
    <property type="match status" value="1"/>
</dbReference>
<dbReference type="Gene3D" id="2.60.420.10">
    <property type="entry name" value="Maltose phosphorylase, domain 3"/>
    <property type="match status" value="1"/>
</dbReference>
<evidence type="ECO:0000259" key="2">
    <source>
        <dbReference type="Pfam" id="PF17389"/>
    </source>
</evidence>